<keyword evidence="2" id="KW-0812">Transmembrane</keyword>
<feature type="region of interest" description="Disordered" evidence="1">
    <location>
        <begin position="207"/>
        <end position="237"/>
    </location>
</feature>
<gene>
    <name evidence="3" type="ORF">MYCFIDRAFT_178997</name>
</gene>
<organism evidence="3 4">
    <name type="scientific">Pseudocercospora fijiensis (strain CIRAD86)</name>
    <name type="common">Black leaf streak disease fungus</name>
    <name type="synonym">Mycosphaerella fijiensis</name>
    <dbReference type="NCBI Taxonomy" id="383855"/>
    <lineage>
        <taxon>Eukaryota</taxon>
        <taxon>Fungi</taxon>
        <taxon>Dikarya</taxon>
        <taxon>Ascomycota</taxon>
        <taxon>Pezizomycotina</taxon>
        <taxon>Dothideomycetes</taxon>
        <taxon>Dothideomycetidae</taxon>
        <taxon>Mycosphaerellales</taxon>
        <taxon>Mycosphaerellaceae</taxon>
        <taxon>Pseudocercospora</taxon>
    </lineage>
</organism>
<name>M2YME8_PSEFD</name>
<reference evidence="3 4" key="1">
    <citation type="journal article" date="2012" name="PLoS Pathog.">
        <title>Diverse lifestyles and strategies of plant pathogenesis encoded in the genomes of eighteen Dothideomycetes fungi.</title>
        <authorList>
            <person name="Ohm R.A."/>
            <person name="Feau N."/>
            <person name="Henrissat B."/>
            <person name="Schoch C.L."/>
            <person name="Horwitz B.A."/>
            <person name="Barry K.W."/>
            <person name="Condon B.J."/>
            <person name="Copeland A.C."/>
            <person name="Dhillon B."/>
            <person name="Glaser F."/>
            <person name="Hesse C.N."/>
            <person name="Kosti I."/>
            <person name="LaButti K."/>
            <person name="Lindquist E.A."/>
            <person name="Lucas S."/>
            <person name="Salamov A.A."/>
            <person name="Bradshaw R.E."/>
            <person name="Ciuffetti L."/>
            <person name="Hamelin R.C."/>
            <person name="Kema G.H.J."/>
            <person name="Lawrence C."/>
            <person name="Scott J.A."/>
            <person name="Spatafora J.W."/>
            <person name="Turgeon B.G."/>
            <person name="de Wit P.J.G.M."/>
            <person name="Zhong S."/>
            <person name="Goodwin S.B."/>
            <person name="Grigoriev I.V."/>
        </authorList>
    </citation>
    <scope>NUCLEOTIDE SEQUENCE [LARGE SCALE GENOMIC DNA]</scope>
    <source>
        <strain evidence="3 4">CIRAD86</strain>
    </source>
</reference>
<evidence type="ECO:0000313" key="4">
    <source>
        <dbReference type="Proteomes" id="UP000016932"/>
    </source>
</evidence>
<dbReference type="KEGG" id="pfj:MYCFIDRAFT_178997"/>
<dbReference type="OrthoDB" id="3648880at2759"/>
<dbReference type="Proteomes" id="UP000016932">
    <property type="component" value="Unassembled WGS sequence"/>
</dbReference>
<feature type="compositionally biased region" description="Pro residues" evidence="1">
    <location>
        <begin position="226"/>
        <end position="236"/>
    </location>
</feature>
<evidence type="ECO:0000313" key="3">
    <source>
        <dbReference type="EMBL" id="EME78915.1"/>
    </source>
</evidence>
<keyword evidence="4" id="KW-1185">Reference proteome</keyword>
<dbReference type="HOGENOM" id="CLU_824198_0_0_1"/>
<keyword evidence="2" id="KW-0472">Membrane</keyword>
<dbReference type="AlphaFoldDB" id="M2YME8"/>
<evidence type="ECO:0000256" key="2">
    <source>
        <dbReference type="SAM" id="Phobius"/>
    </source>
</evidence>
<evidence type="ECO:0000256" key="1">
    <source>
        <dbReference type="SAM" id="MobiDB-lite"/>
    </source>
</evidence>
<dbReference type="VEuPathDB" id="FungiDB:MYCFIDRAFT_178997"/>
<proteinExistence type="predicted"/>
<dbReference type="EMBL" id="KB446563">
    <property type="protein sequence ID" value="EME78915.1"/>
    <property type="molecule type" value="Genomic_DNA"/>
</dbReference>
<dbReference type="eggNOG" id="ENOG502RP5T">
    <property type="taxonomic scope" value="Eukaryota"/>
</dbReference>
<accession>M2YME8</accession>
<dbReference type="RefSeq" id="XP_007931160.1">
    <property type="nucleotide sequence ID" value="XM_007932969.1"/>
</dbReference>
<keyword evidence="2" id="KW-1133">Transmembrane helix</keyword>
<dbReference type="GeneID" id="19334032"/>
<feature type="transmembrane region" description="Helical" evidence="2">
    <location>
        <begin position="101"/>
        <end position="122"/>
    </location>
</feature>
<protein>
    <submittedName>
        <fullName evidence="3">Uncharacterized protein</fullName>
    </submittedName>
</protein>
<sequence length="337" mass="37377">MKSTTDLSREEKDYQALLCSSGASESSTPLSQWENQTELHCMTPSRVDGNTKHYLPSGNPTQGSAVMFAYQCFYKPPPFIGRWRTPANKSVVFIRITTHSFLLSFMQFFVPLLAITGIAAALPNGGGEPAYGNGYSKPDCITKSTCSAVYHTKTKTVPYQHTKTLTVTKYTPFSYTSEEKQYITLTDFGDLNGPLMLTRADFPQLCHGPPPSPSQSSTLMWSARPTTPPTTRPPASLPRLKATSLTATQTHIDFHIDRARLKPCPVTTTSVCTESSTTVCTETSKECHPYTTCASSEKGYPTHEPKYEPKPQYGDEGTKTRSWLMTEVGPKRLLRDW</sequence>